<feature type="transmembrane region" description="Helical" evidence="10">
    <location>
        <begin position="698"/>
        <end position="716"/>
    </location>
</feature>
<feature type="transmembrane region" description="Helical" evidence="10">
    <location>
        <begin position="596"/>
        <end position="617"/>
    </location>
</feature>
<dbReference type="PANTHER" id="PTHR10686">
    <property type="entry name" value="FOLATE TRANSPORTER"/>
    <property type="match status" value="1"/>
</dbReference>
<evidence type="ECO:0000256" key="8">
    <source>
        <dbReference type="ARBA" id="ARBA00048488"/>
    </source>
</evidence>
<dbReference type="Gene3D" id="2.170.150.20">
    <property type="entry name" value="Peptide methionine sulfoxide reductase"/>
    <property type="match status" value="2"/>
</dbReference>
<name>A0A9P9YYC4_9MUSC</name>
<evidence type="ECO:0000256" key="7">
    <source>
        <dbReference type="ARBA" id="ARBA00023002"/>
    </source>
</evidence>
<dbReference type="NCBIfam" id="TIGR00357">
    <property type="entry name" value="peptide-methionine (R)-S-oxide reductase MsrB"/>
    <property type="match status" value="1"/>
</dbReference>
<comment type="similarity">
    <text evidence="3">Belongs to the MsrB Met sulfoxide reductase family.</text>
</comment>
<dbReference type="SUPFAM" id="SSF51316">
    <property type="entry name" value="Mss4-like"/>
    <property type="match status" value="2"/>
</dbReference>
<evidence type="ECO:0000256" key="2">
    <source>
        <dbReference type="ARBA" id="ARBA00005773"/>
    </source>
</evidence>
<keyword evidence="10" id="KW-0812">Transmembrane</keyword>
<keyword evidence="7" id="KW-0560">Oxidoreductase</keyword>
<protein>
    <recommendedName>
        <fullName evidence="4">peptide-methionine (R)-S-oxide reductase</fullName>
        <ecNumber evidence="4">1.8.4.12</ecNumber>
    </recommendedName>
</protein>
<evidence type="ECO:0000256" key="4">
    <source>
        <dbReference type="ARBA" id="ARBA00012499"/>
    </source>
</evidence>
<feature type="transmembrane region" description="Helical" evidence="10">
    <location>
        <begin position="363"/>
        <end position="381"/>
    </location>
</feature>
<keyword evidence="10" id="KW-1133">Transmembrane helix</keyword>
<feature type="transmembrane region" description="Helical" evidence="10">
    <location>
        <begin position="945"/>
        <end position="965"/>
    </location>
</feature>
<keyword evidence="10" id="KW-0472">Membrane</keyword>
<dbReference type="SUPFAM" id="SSF103473">
    <property type="entry name" value="MFS general substrate transporter"/>
    <property type="match status" value="2"/>
</dbReference>
<feature type="transmembrane region" description="Helical" evidence="10">
    <location>
        <begin position="766"/>
        <end position="786"/>
    </location>
</feature>
<dbReference type="InterPro" id="IPR002579">
    <property type="entry name" value="Met_Sox_Rdtase_MsrB_dom"/>
</dbReference>
<dbReference type="Gene3D" id="1.20.1250.20">
    <property type="entry name" value="MFS general substrate transporter like domains"/>
    <property type="match status" value="1"/>
</dbReference>
<keyword evidence="13" id="KW-1185">Reference proteome</keyword>
<evidence type="ECO:0000259" key="11">
    <source>
        <dbReference type="PROSITE" id="PS51790"/>
    </source>
</evidence>
<dbReference type="InterPro" id="IPR002666">
    <property type="entry name" value="Folate_carrier"/>
</dbReference>
<dbReference type="EC" id="1.8.4.12" evidence="4"/>
<feature type="domain" description="MsrB" evidence="11">
    <location>
        <begin position="54"/>
        <end position="177"/>
    </location>
</feature>
<dbReference type="InterPro" id="IPR036259">
    <property type="entry name" value="MFS_trans_sf"/>
</dbReference>
<dbReference type="AlphaFoldDB" id="A0A9P9YYC4"/>
<evidence type="ECO:0000256" key="5">
    <source>
        <dbReference type="ARBA" id="ARBA00022723"/>
    </source>
</evidence>
<comment type="cofactor">
    <cofactor evidence="1">
        <name>Zn(2+)</name>
        <dbReference type="ChEBI" id="CHEBI:29105"/>
    </cofactor>
</comment>
<dbReference type="GO" id="GO:0090482">
    <property type="term" value="F:vitamin transmembrane transporter activity"/>
    <property type="evidence" value="ECO:0007669"/>
    <property type="project" value="InterPro"/>
</dbReference>
<dbReference type="FunFam" id="2.170.150.20:FF:000004">
    <property type="entry name" value="Peptide-methionine (R)-S-oxide reductase"/>
    <property type="match status" value="1"/>
</dbReference>
<evidence type="ECO:0000256" key="3">
    <source>
        <dbReference type="ARBA" id="ARBA00007174"/>
    </source>
</evidence>
<evidence type="ECO:0000256" key="9">
    <source>
        <dbReference type="SAM" id="MobiDB-lite"/>
    </source>
</evidence>
<feature type="region of interest" description="Disordered" evidence="9">
    <location>
        <begin position="806"/>
        <end position="831"/>
    </location>
</feature>
<feature type="compositionally biased region" description="Basic and acidic residues" evidence="9">
    <location>
        <begin position="812"/>
        <end position="824"/>
    </location>
</feature>
<reference evidence="12" key="1">
    <citation type="journal article" date="2023" name="Genome Biol. Evol.">
        <title>Long-read-based Genome Assembly of Drosophila gunungcola Reveals Fewer Chemosensory Genes in Flower-breeding Species.</title>
        <authorList>
            <person name="Negi A."/>
            <person name="Liao B.Y."/>
            <person name="Yeh S.D."/>
        </authorList>
    </citation>
    <scope>NUCLEOTIDE SEQUENCE</scope>
    <source>
        <strain evidence="12">Sukarami</strain>
    </source>
</reference>
<dbReference type="Pfam" id="PF01641">
    <property type="entry name" value="SelR"/>
    <property type="match status" value="2"/>
</dbReference>
<dbReference type="Pfam" id="PF01770">
    <property type="entry name" value="Folate_carrier"/>
    <property type="match status" value="4"/>
</dbReference>
<accession>A0A9P9YYC4</accession>
<feature type="region of interest" description="Disordered" evidence="9">
    <location>
        <begin position="24"/>
        <end position="48"/>
    </location>
</feature>
<feature type="domain" description="MsrB" evidence="11">
    <location>
        <begin position="179"/>
        <end position="219"/>
    </location>
</feature>
<evidence type="ECO:0000256" key="6">
    <source>
        <dbReference type="ARBA" id="ARBA00022833"/>
    </source>
</evidence>
<gene>
    <name evidence="12" type="ORF">M5D96_001375</name>
</gene>
<feature type="transmembrane region" description="Helical" evidence="10">
    <location>
        <begin position="439"/>
        <end position="456"/>
    </location>
</feature>
<feature type="transmembrane region" description="Helical" evidence="10">
    <location>
        <begin position="888"/>
        <end position="912"/>
    </location>
</feature>
<feature type="transmembrane region" description="Helical" evidence="10">
    <location>
        <begin position="985"/>
        <end position="1006"/>
    </location>
</feature>
<keyword evidence="5" id="KW-0479">Metal-binding</keyword>
<comment type="similarity">
    <text evidence="2">Belongs to the reduced folate carrier (RFC) transporter (TC 2.A.48) family.</text>
</comment>
<keyword evidence="6" id="KW-0862">Zinc</keyword>
<feature type="transmembrane region" description="Helical" evidence="10">
    <location>
        <begin position="918"/>
        <end position="938"/>
    </location>
</feature>
<organism evidence="12 13">
    <name type="scientific">Drosophila gunungcola</name>
    <name type="common">fruit fly</name>
    <dbReference type="NCBI Taxonomy" id="103775"/>
    <lineage>
        <taxon>Eukaryota</taxon>
        <taxon>Metazoa</taxon>
        <taxon>Ecdysozoa</taxon>
        <taxon>Arthropoda</taxon>
        <taxon>Hexapoda</taxon>
        <taxon>Insecta</taxon>
        <taxon>Pterygota</taxon>
        <taxon>Neoptera</taxon>
        <taxon>Endopterygota</taxon>
        <taxon>Diptera</taxon>
        <taxon>Brachycera</taxon>
        <taxon>Muscomorpha</taxon>
        <taxon>Ephydroidea</taxon>
        <taxon>Drosophilidae</taxon>
        <taxon>Drosophila</taxon>
        <taxon>Sophophora</taxon>
    </lineage>
</organism>
<feature type="transmembrane region" description="Helical" evidence="10">
    <location>
        <begin position="307"/>
        <end position="326"/>
    </location>
</feature>
<feature type="transmembrane region" description="Helical" evidence="10">
    <location>
        <begin position="671"/>
        <end position="691"/>
    </location>
</feature>
<dbReference type="EMBL" id="JAMKOV010000001">
    <property type="protein sequence ID" value="KAI8045195.1"/>
    <property type="molecule type" value="Genomic_DNA"/>
</dbReference>
<evidence type="ECO:0000313" key="13">
    <source>
        <dbReference type="Proteomes" id="UP001059596"/>
    </source>
</evidence>
<feature type="transmembrane region" description="Helical" evidence="10">
    <location>
        <begin position="853"/>
        <end position="876"/>
    </location>
</feature>
<evidence type="ECO:0000256" key="1">
    <source>
        <dbReference type="ARBA" id="ARBA00001947"/>
    </source>
</evidence>
<evidence type="ECO:0000256" key="10">
    <source>
        <dbReference type="SAM" id="Phobius"/>
    </source>
</evidence>
<feature type="transmembrane region" description="Helical" evidence="10">
    <location>
        <begin position="526"/>
        <end position="548"/>
    </location>
</feature>
<dbReference type="GO" id="GO:0005886">
    <property type="term" value="C:plasma membrane"/>
    <property type="evidence" value="ECO:0007669"/>
    <property type="project" value="TreeGrafter"/>
</dbReference>
<feature type="transmembrane region" description="Helical" evidence="10">
    <location>
        <begin position="333"/>
        <end position="351"/>
    </location>
</feature>
<feature type="transmembrane region" description="Helical" evidence="10">
    <location>
        <begin position="560"/>
        <end position="584"/>
    </location>
</feature>
<dbReference type="GO" id="GO:0008270">
    <property type="term" value="F:zinc ion binding"/>
    <property type="evidence" value="ECO:0007669"/>
    <property type="project" value="UniProtKB-ARBA"/>
</dbReference>
<feature type="transmembrane region" description="Helical" evidence="10">
    <location>
        <begin position="468"/>
        <end position="491"/>
    </location>
</feature>
<feature type="transmembrane region" description="Helical" evidence="10">
    <location>
        <begin position="503"/>
        <end position="520"/>
    </location>
</feature>
<dbReference type="GO" id="GO:0033743">
    <property type="term" value="F:peptide-methionine (R)-S-oxide reductase activity"/>
    <property type="evidence" value="ECO:0007669"/>
    <property type="project" value="UniProtKB-EC"/>
</dbReference>
<comment type="caution">
    <text evidence="12">The sequence shown here is derived from an EMBL/GenBank/DDBJ whole genome shotgun (WGS) entry which is preliminary data.</text>
</comment>
<dbReference type="Proteomes" id="UP001059596">
    <property type="component" value="Chromosome 3R"/>
</dbReference>
<comment type="catalytic activity">
    <reaction evidence="8">
        <text>L-methionyl-[protein] + [thioredoxin]-disulfide + H2O = L-methionyl-(R)-S-oxide-[protein] + [thioredoxin]-dithiol</text>
        <dbReference type="Rhea" id="RHEA:24164"/>
        <dbReference type="Rhea" id="RHEA-COMP:10698"/>
        <dbReference type="Rhea" id="RHEA-COMP:10700"/>
        <dbReference type="Rhea" id="RHEA-COMP:12313"/>
        <dbReference type="Rhea" id="RHEA-COMP:12314"/>
        <dbReference type="ChEBI" id="CHEBI:15377"/>
        <dbReference type="ChEBI" id="CHEBI:16044"/>
        <dbReference type="ChEBI" id="CHEBI:29950"/>
        <dbReference type="ChEBI" id="CHEBI:45764"/>
        <dbReference type="ChEBI" id="CHEBI:50058"/>
        <dbReference type="EC" id="1.8.4.12"/>
    </reaction>
</comment>
<dbReference type="PROSITE" id="PS51790">
    <property type="entry name" value="MSRB"/>
    <property type="match status" value="2"/>
</dbReference>
<dbReference type="InterPro" id="IPR011057">
    <property type="entry name" value="Mss4-like_sf"/>
</dbReference>
<proteinExistence type="inferred from homology"/>
<sequence>MFSLSRHALRRTRIFATNRYFSVSDSRQDSDNPTKRYSGRATMDNKSEKVTVNKEELRKRLTPMQYQVTQEAGTERPFTGCYNKHYEKGVYQCIVCHQDLFSSDTKYDSGCGWPAFNDVLDKGKVTLHRDASIPGMVRTEVRCSRCSAHMGHVFDDGPPPKHRRFCINSASIDFVKKRIRTEVRCARCNAHMGHVFEDGPKPTRKRYCINSASIEFVNADPATSTPPVATPTSAPIAQQSSGVTSRYVARYVSDRYTIVIMKEWLKISCLLCVFGCIREIRPSEPYVTEYLLGPWRNITEDQLTHDVYPVGTYSYLVQLVFVFLITDFLRYKPLIIIIGATGVIIWSMLIWTTSLLSLQILEVFYGTYMAAEVAYYTYIYAKVDKKYYPKLPSADQQTQLPGEGHLEVVDQHQEGTPTQPRALGLLWLHFRNAYTNPRVIQWSLWYAIGLAGYLQVTYYMQVLWKPLIAWNGAVDAVLTALAALCALAAGYLHTGRLRPRTSLLILALLSAVEGGCVLICCWTEDIFWSYTGFVLFGALYGFTITVASAEVARNLEEDSFGLVFGFNTLVALVFQSLLTMILVTDTGFELDPVGQYTVYAFYFIAVGLLYLMSVLTYMYVDDRGGMESWLKISWVLCIFGFLRELRPSEPYHAEILMGEWYHVTQDEVNRSVYPVGTYAYLSLLIFVFLITDLLRYKPVIIANAITGICIWGTLIWTSTLGGLQAVEVFYGFYQAAEVAYYSYIYAKVDKQYYPRVTSHTRAAMFVGKLVAGLLAQLVAALLWAFGLPEVEKSLYFHNQTEVTKADTGAQEKGLDQGKPEEMEPKASSSPSEKIPAWQLLWSHFRSAYTHGQIAWNGAVDVALTLLSAVFALLAGYFHAGRLSTRSSLLSMALLSILEGGCVLLSCWTANIYLSYLGYVLYGGLFAFTITVASSELASSLLEDSFALVFGFNTFVGLILQCILTFAVVSEKANLNLDVFQQFTVYAFYFIVIGVVYSIGVVLQYLWSCLKRSKSIQVN</sequence>
<dbReference type="PANTHER" id="PTHR10686:SF18">
    <property type="entry name" value="IP11787P-RELATED"/>
    <property type="match status" value="1"/>
</dbReference>
<evidence type="ECO:0000313" key="12">
    <source>
        <dbReference type="EMBL" id="KAI8045195.1"/>
    </source>
</evidence>